<evidence type="ECO:0000313" key="13">
    <source>
        <dbReference type="EMBL" id="JAA92964.1"/>
    </source>
</evidence>
<name>T1D1U1_CUPSA</name>
<keyword evidence="5 11" id="KW-1133">Transmembrane helix</keyword>
<dbReference type="EMBL" id="GAKT01000098">
    <property type="protein sequence ID" value="JAA92964.1"/>
    <property type="molecule type" value="mRNA"/>
</dbReference>
<dbReference type="Gene3D" id="1.20.1070.10">
    <property type="entry name" value="Rhodopsin 7-helix transmembrane proteins"/>
    <property type="match status" value="1"/>
</dbReference>
<evidence type="ECO:0000256" key="2">
    <source>
        <dbReference type="ARBA" id="ARBA00010663"/>
    </source>
</evidence>
<organism evidence="13">
    <name type="scientific">Cupiennius salei</name>
    <name type="common">American wandering spider</name>
    <dbReference type="NCBI Taxonomy" id="6928"/>
    <lineage>
        <taxon>Eukaryota</taxon>
        <taxon>Metazoa</taxon>
        <taxon>Ecdysozoa</taxon>
        <taxon>Arthropoda</taxon>
        <taxon>Chelicerata</taxon>
        <taxon>Arachnida</taxon>
        <taxon>Araneae</taxon>
        <taxon>Araneomorphae</taxon>
        <taxon>Entelegynae</taxon>
        <taxon>Lycosoidea</taxon>
        <taxon>Ctenidae</taxon>
        <taxon>Cupiennius</taxon>
    </lineage>
</organism>
<dbReference type="PROSITE" id="PS00237">
    <property type="entry name" value="G_PROTEIN_RECEP_F1_1"/>
    <property type="match status" value="1"/>
</dbReference>
<feature type="transmembrane region" description="Helical" evidence="11">
    <location>
        <begin position="76"/>
        <end position="94"/>
    </location>
</feature>
<proteinExistence type="evidence at transcript level"/>
<evidence type="ECO:0000256" key="4">
    <source>
        <dbReference type="ARBA" id="ARBA00022692"/>
    </source>
</evidence>
<dbReference type="CDD" id="cd15066">
    <property type="entry name" value="7tmA_DmOct-betaAR-like"/>
    <property type="match status" value="1"/>
</dbReference>
<evidence type="ECO:0000256" key="8">
    <source>
        <dbReference type="ARBA" id="ARBA00023170"/>
    </source>
</evidence>
<dbReference type="PANTHER" id="PTHR24248:SF66">
    <property type="entry name" value="OCTOPAMINE RECEPTOR BETA-3R"/>
    <property type="match status" value="1"/>
</dbReference>
<feature type="transmembrane region" description="Helical" evidence="11">
    <location>
        <begin position="156"/>
        <end position="180"/>
    </location>
</feature>
<dbReference type="PROSITE" id="PS50262">
    <property type="entry name" value="G_PROTEIN_RECEP_F1_2"/>
    <property type="match status" value="1"/>
</dbReference>
<comment type="subcellular location">
    <subcellularLocation>
        <location evidence="1">Cell membrane</location>
        <topology evidence="1">Multi-pass membrane protein</topology>
    </subcellularLocation>
</comment>
<dbReference type="GO" id="GO:0005886">
    <property type="term" value="C:plasma membrane"/>
    <property type="evidence" value="ECO:0007669"/>
    <property type="project" value="UniProtKB-SubCell"/>
</dbReference>
<feature type="transmembrane region" description="Helical" evidence="11">
    <location>
        <begin position="204"/>
        <end position="227"/>
    </location>
</feature>
<dbReference type="InterPro" id="IPR000276">
    <property type="entry name" value="GPCR_Rhodpsn"/>
</dbReference>
<keyword evidence="7 11" id="KW-0472">Membrane</keyword>
<feature type="transmembrane region" description="Helical" evidence="11">
    <location>
        <begin position="328"/>
        <end position="351"/>
    </location>
</feature>
<dbReference type="PRINTS" id="PR00237">
    <property type="entry name" value="GPCRRHODOPSN"/>
</dbReference>
<dbReference type="GO" id="GO:0043410">
    <property type="term" value="P:positive regulation of MAPK cascade"/>
    <property type="evidence" value="ECO:0007669"/>
    <property type="project" value="TreeGrafter"/>
</dbReference>
<evidence type="ECO:0000256" key="5">
    <source>
        <dbReference type="ARBA" id="ARBA00022989"/>
    </source>
</evidence>
<feature type="transmembrane region" description="Helical" evidence="11">
    <location>
        <begin position="114"/>
        <end position="135"/>
    </location>
</feature>
<dbReference type="Pfam" id="PF00001">
    <property type="entry name" value="7tm_1"/>
    <property type="match status" value="1"/>
</dbReference>
<keyword evidence="9 10" id="KW-0807">Transducer</keyword>
<feature type="transmembrane region" description="Helical" evidence="11">
    <location>
        <begin position="36"/>
        <end position="64"/>
    </location>
</feature>
<keyword evidence="8 10" id="KW-0675">Receptor</keyword>
<dbReference type="PRINTS" id="PR01102">
    <property type="entry name" value="5HT6RECEPTR"/>
</dbReference>
<dbReference type="SMART" id="SM01381">
    <property type="entry name" value="7TM_GPCR_Srsx"/>
    <property type="match status" value="1"/>
</dbReference>
<dbReference type="AlphaFoldDB" id="T1D1U1"/>
<evidence type="ECO:0000256" key="11">
    <source>
        <dbReference type="SAM" id="Phobius"/>
    </source>
</evidence>
<dbReference type="SUPFAM" id="SSF81321">
    <property type="entry name" value="Family A G protein-coupled receptor-like"/>
    <property type="match status" value="1"/>
</dbReference>
<evidence type="ECO:0000256" key="6">
    <source>
        <dbReference type="ARBA" id="ARBA00023040"/>
    </source>
</evidence>
<sequence length="413" mass="47171">MSLEVVEMMIDNESMFNDTFLNNVSTSSLQDPPASLIGFILKTCAVILIIFTAIFGNILIILSVYRHHKLRITTNYFIVSLACADILVALFAMSFNATNTLYGRWVFNQGVCDFWNSCDVLFSTASIMHLCCISVDRYYAIVKPFEYPNKITSKSVACMLATVWLVSGLLSFIPIFSGWYTTNEHLLKRSINPDVCEFVVNKPYAVVSSCISFWVPCIIMISAYIRIYFEATKQEKMICKSSNIIPQYPRNSTDTTAQMVVHTNHHRNSHVEDDHNTPTKRNIVKMKREHKAAKTLGIIMGAFILCWLPFFIWYLTVSLCDSCHTPEIVVDILFWIGYFNSSLNPVIYAYFNTDFREAMKGTIMSYFCCCVASCRCNGCKKHYNQNNNIHFNCTYRSTQDIGLVENKCSRGNI</sequence>
<dbReference type="GO" id="GO:0071880">
    <property type="term" value="P:adenylate cyclase-activating adrenergic receptor signaling pathway"/>
    <property type="evidence" value="ECO:0007669"/>
    <property type="project" value="TreeGrafter"/>
</dbReference>
<keyword evidence="3" id="KW-1003">Cell membrane</keyword>
<protein>
    <submittedName>
        <fullName evidence="13">Putative octopamine receptor</fullName>
    </submittedName>
</protein>
<comment type="similarity">
    <text evidence="2 10">Belongs to the G-protein coupled receptor 1 family.</text>
</comment>
<evidence type="ECO:0000256" key="10">
    <source>
        <dbReference type="RuleBase" id="RU000688"/>
    </source>
</evidence>
<evidence type="ECO:0000259" key="12">
    <source>
        <dbReference type="PROSITE" id="PS50262"/>
    </source>
</evidence>
<dbReference type="InterPro" id="IPR017452">
    <property type="entry name" value="GPCR_Rhodpsn_7TM"/>
</dbReference>
<reference evidence="13" key="1">
    <citation type="submission" date="2013-06" db="EMBL/GenBank/DDBJ databases">
        <title>Upstream open reading frames and Kozak regions of a set of assembled transcriptome sequences from the spider Cupiennius salei.</title>
        <authorList>
            <person name="French A.S."/>
            <person name="Li A.W."/>
            <person name="Meisner S."/>
            <person name="Torkkeli P.H."/>
        </authorList>
    </citation>
    <scope>NUCLEOTIDE SEQUENCE</scope>
    <source>
        <tissue evidence="13">Leg hypodermis</tissue>
    </source>
</reference>
<evidence type="ECO:0000256" key="1">
    <source>
        <dbReference type="ARBA" id="ARBA00004651"/>
    </source>
</evidence>
<evidence type="ECO:0000256" key="7">
    <source>
        <dbReference type="ARBA" id="ARBA00023136"/>
    </source>
</evidence>
<accession>T1D1U1</accession>
<dbReference type="PANTHER" id="PTHR24248">
    <property type="entry name" value="ADRENERGIC RECEPTOR-RELATED G-PROTEIN COUPLED RECEPTOR"/>
    <property type="match status" value="1"/>
</dbReference>
<dbReference type="GO" id="GO:0004989">
    <property type="term" value="F:octopamine receptor activity"/>
    <property type="evidence" value="ECO:0007669"/>
    <property type="project" value="TreeGrafter"/>
</dbReference>
<evidence type="ECO:0000256" key="3">
    <source>
        <dbReference type="ARBA" id="ARBA00022475"/>
    </source>
</evidence>
<feature type="transmembrane region" description="Helical" evidence="11">
    <location>
        <begin position="295"/>
        <end position="316"/>
    </location>
</feature>
<feature type="domain" description="G-protein coupled receptors family 1 profile" evidence="12">
    <location>
        <begin position="56"/>
        <end position="348"/>
    </location>
</feature>
<keyword evidence="6 10" id="KW-0297">G-protein coupled receptor</keyword>
<keyword evidence="4 10" id="KW-0812">Transmembrane</keyword>
<evidence type="ECO:0000256" key="9">
    <source>
        <dbReference type="ARBA" id="ARBA00023224"/>
    </source>
</evidence>